<evidence type="ECO:0000256" key="15">
    <source>
        <dbReference type="ARBA" id="ARBA00023315"/>
    </source>
</evidence>
<evidence type="ECO:0000256" key="4">
    <source>
        <dbReference type="ARBA" id="ARBA00005189"/>
    </source>
</evidence>
<evidence type="ECO:0000256" key="6">
    <source>
        <dbReference type="ARBA" id="ARBA00022516"/>
    </source>
</evidence>
<evidence type="ECO:0000259" key="16">
    <source>
        <dbReference type="SMART" id="SM00563"/>
    </source>
</evidence>
<dbReference type="AlphaFoldDB" id="A0A7L1GCR2"/>
<keyword evidence="10" id="KW-1133">Transmembrane helix</keyword>
<feature type="non-terminal residue" evidence="17">
    <location>
        <position position="1"/>
    </location>
</feature>
<evidence type="ECO:0000256" key="14">
    <source>
        <dbReference type="ARBA" id="ARBA00023264"/>
    </source>
</evidence>
<name>A0A7L1GCR2_9PICI</name>
<evidence type="ECO:0000313" key="18">
    <source>
        <dbReference type="Proteomes" id="UP000557230"/>
    </source>
</evidence>
<dbReference type="Proteomes" id="UP000557230">
    <property type="component" value="Unassembled WGS sequence"/>
</dbReference>
<keyword evidence="7 17" id="KW-0808">Transferase</keyword>
<dbReference type="SMART" id="SM00563">
    <property type="entry name" value="PlsC"/>
    <property type="match status" value="1"/>
</dbReference>
<comment type="pathway">
    <text evidence="3">Glycerolipid metabolism; triacylglycerol biosynthesis.</text>
</comment>
<comment type="similarity">
    <text evidence="5">Belongs to the 1-acyl-sn-glycerol-3-phosphate acyltransferase family.</text>
</comment>
<dbReference type="CDD" id="cd07991">
    <property type="entry name" value="LPLAT_LPCAT1-like"/>
    <property type="match status" value="1"/>
</dbReference>
<dbReference type="PANTHER" id="PTHR23063:SF10">
    <property type="entry name" value="GLYCEROL-3-PHOSPHATE ACYLTRANSFERASE 3"/>
    <property type="match status" value="1"/>
</dbReference>
<dbReference type="OrthoDB" id="10051137at2759"/>
<sequence length="385" mass="43460">GIIERVETPMEKEIARLRQADFEFSDIFYFCRKGFEAIVEDEVTQRFSSEELVSWNLLTRTNVNFHYVSVRLSLLWGLGVLVRYCLLLPLRFTLASIGIMSVIVGTTVLGQLPNSRVKSYLSELIHLTCCRILVRALSGTIHFHNKENRPQKGGICVANHTSPIDAIILTSDNCYAMVGGDPWAPQGERDTHPPDRAWGGVGCGVQRCNFHSGDADFVERLQLDLRAALFALCFHRLREHVADKSKLPILIFPEGTCINNTSVMMFKKGSFEIGGTIYPVAMKYDPQFGDAFWNSSKHSMVSYLLRIMTSWAIVCNVWYMPPMVREEGEDAVQFANRVRSAIAHQGGLTELPWDGGLKRAKVKETFKEEQQKNYSKMLVRNGSIG</sequence>
<dbReference type="InterPro" id="IPR045252">
    <property type="entry name" value="LPCAT1-like"/>
</dbReference>
<dbReference type="InterPro" id="IPR002123">
    <property type="entry name" value="Plipid/glycerol_acylTrfase"/>
</dbReference>
<organism evidence="17 18">
    <name type="scientific">Indicator maculatus</name>
    <name type="common">spotted honeyguide</name>
    <dbReference type="NCBI Taxonomy" id="545262"/>
    <lineage>
        <taxon>Eukaryota</taxon>
        <taxon>Metazoa</taxon>
        <taxon>Chordata</taxon>
        <taxon>Craniata</taxon>
        <taxon>Vertebrata</taxon>
        <taxon>Euteleostomi</taxon>
        <taxon>Archelosauria</taxon>
        <taxon>Archosauria</taxon>
        <taxon>Dinosauria</taxon>
        <taxon>Saurischia</taxon>
        <taxon>Theropoda</taxon>
        <taxon>Coelurosauria</taxon>
        <taxon>Aves</taxon>
        <taxon>Neognathae</taxon>
        <taxon>Neoaves</taxon>
        <taxon>Telluraves</taxon>
        <taxon>Coraciimorphae</taxon>
        <taxon>Piciformes</taxon>
        <taxon>Indicatoridae</taxon>
        <taxon>Indicator</taxon>
    </lineage>
</organism>
<keyword evidence="18" id="KW-1185">Reference proteome</keyword>
<evidence type="ECO:0000256" key="1">
    <source>
        <dbReference type="ARBA" id="ARBA00004477"/>
    </source>
</evidence>
<protein>
    <submittedName>
        <fullName evidence="17">GPAT3 acyltransferase</fullName>
    </submittedName>
</protein>
<evidence type="ECO:0000256" key="11">
    <source>
        <dbReference type="ARBA" id="ARBA00023098"/>
    </source>
</evidence>
<keyword evidence="12" id="KW-0472">Membrane</keyword>
<keyword evidence="8" id="KW-0812">Transmembrane</keyword>
<evidence type="ECO:0000256" key="12">
    <source>
        <dbReference type="ARBA" id="ARBA00023136"/>
    </source>
</evidence>
<evidence type="ECO:0000256" key="7">
    <source>
        <dbReference type="ARBA" id="ARBA00022679"/>
    </source>
</evidence>
<dbReference type="PANTHER" id="PTHR23063">
    <property type="entry name" value="PHOSPHOLIPID ACYLTRANSFERASE"/>
    <property type="match status" value="1"/>
</dbReference>
<keyword evidence="13" id="KW-0594">Phospholipid biosynthesis</keyword>
<reference evidence="17 18" key="1">
    <citation type="submission" date="2019-09" db="EMBL/GenBank/DDBJ databases">
        <title>Bird 10,000 Genomes (B10K) Project - Family phase.</title>
        <authorList>
            <person name="Zhang G."/>
        </authorList>
    </citation>
    <scope>NUCLEOTIDE SEQUENCE [LARGE SCALE GENOMIC DNA]</scope>
    <source>
        <strain evidence="17">B10K-DU-001-78</strain>
        <tissue evidence="17">Muscle</tissue>
    </source>
</reference>
<feature type="domain" description="Phospholipid/glycerol acyltransferase" evidence="16">
    <location>
        <begin position="154"/>
        <end position="285"/>
    </location>
</feature>
<dbReference type="GO" id="GO:0008654">
    <property type="term" value="P:phospholipid biosynthetic process"/>
    <property type="evidence" value="ECO:0007669"/>
    <property type="project" value="UniProtKB-KW"/>
</dbReference>
<evidence type="ECO:0000256" key="3">
    <source>
        <dbReference type="ARBA" id="ARBA00004771"/>
    </source>
</evidence>
<comment type="pathway">
    <text evidence="2">Phospholipid metabolism; CDP-diacylglycerol biosynthesis; CDP-diacylglycerol from sn-glycerol 3-phosphate: step 1/3.</text>
</comment>
<evidence type="ECO:0000256" key="5">
    <source>
        <dbReference type="ARBA" id="ARBA00008655"/>
    </source>
</evidence>
<keyword evidence="11" id="KW-0443">Lipid metabolism</keyword>
<comment type="subcellular location">
    <subcellularLocation>
        <location evidence="1">Endoplasmic reticulum membrane</location>
        <topology evidence="1">Multi-pass membrane protein</topology>
    </subcellularLocation>
</comment>
<comment type="caution">
    <text evidence="17">The sequence shown here is derived from an EMBL/GenBank/DDBJ whole genome shotgun (WGS) entry which is preliminary data.</text>
</comment>
<proteinExistence type="inferred from homology"/>
<dbReference type="GO" id="GO:0019432">
    <property type="term" value="P:triglyceride biosynthetic process"/>
    <property type="evidence" value="ECO:0007669"/>
    <property type="project" value="TreeGrafter"/>
</dbReference>
<evidence type="ECO:0000256" key="13">
    <source>
        <dbReference type="ARBA" id="ARBA00023209"/>
    </source>
</evidence>
<keyword evidence="14" id="KW-1208">Phospholipid metabolism</keyword>
<feature type="non-terminal residue" evidence="17">
    <location>
        <position position="385"/>
    </location>
</feature>
<accession>A0A7L1GCR2</accession>
<evidence type="ECO:0000256" key="10">
    <source>
        <dbReference type="ARBA" id="ARBA00022989"/>
    </source>
</evidence>
<evidence type="ECO:0000313" key="17">
    <source>
        <dbReference type="EMBL" id="NXN11051.1"/>
    </source>
</evidence>
<evidence type="ECO:0000256" key="2">
    <source>
        <dbReference type="ARBA" id="ARBA00004765"/>
    </source>
</evidence>
<comment type="pathway">
    <text evidence="4">Lipid metabolism.</text>
</comment>
<dbReference type="GO" id="GO:0004366">
    <property type="term" value="F:glycerol-3-phosphate O-acyltransferase activity"/>
    <property type="evidence" value="ECO:0007669"/>
    <property type="project" value="TreeGrafter"/>
</dbReference>
<dbReference type="EMBL" id="VXBD01005695">
    <property type="protein sequence ID" value="NXN11051.1"/>
    <property type="molecule type" value="Genomic_DNA"/>
</dbReference>
<keyword evidence="9" id="KW-0256">Endoplasmic reticulum</keyword>
<evidence type="ECO:0000256" key="9">
    <source>
        <dbReference type="ARBA" id="ARBA00022824"/>
    </source>
</evidence>
<dbReference type="GO" id="GO:0005789">
    <property type="term" value="C:endoplasmic reticulum membrane"/>
    <property type="evidence" value="ECO:0007669"/>
    <property type="project" value="UniProtKB-SubCell"/>
</dbReference>
<keyword evidence="6" id="KW-0444">Lipid biosynthesis</keyword>
<evidence type="ECO:0000256" key="8">
    <source>
        <dbReference type="ARBA" id="ARBA00022692"/>
    </source>
</evidence>
<keyword evidence="15 17" id="KW-0012">Acyltransferase</keyword>
<gene>
    <name evidence="17" type="primary">Gpat3</name>
    <name evidence="17" type="ORF">INDMAC_R14182</name>
</gene>
<dbReference type="Pfam" id="PF01553">
    <property type="entry name" value="Acyltransferase"/>
    <property type="match status" value="2"/>
</dbReference>